<evidence type="ECO:0000313" key="2">
    <source>
        <dbReference type="EMBL" id="MCW1912576.1"/>
    </source>
</evidence>
<evidence type="ECO:0000256" key="1">
    <source>
        <dbReference type="SAM" id="Phobius"/>
    </source>
</evidence>
<organism evidence="2 3">
    <name type="scientific">Luteolibacter rhizosphaerae</name>
    <dbReference type="NCBI Taxonomy" id="2989719"/>
    <lineage>
        <taxon>Bacteria</taxon>
        <taxon>Pseudomonadati</taxon>
        <taxon>Verrucomicrobiota</taxon>
        <taxon>Verrucomicrobiia</taxon>
        <taxon>Verrucomicrobiales</taxon>
        <taxon>Verrucomicrobiaceae</taxon>
        <taxon>Luteolibacter</taxon>
    </lineage>
</organism>
<feature type="transmembrane region" description="Helical" evidence="1">
    <location>
        <begin position="42"/>
        <end position="59"/>
    </location>
</feature>
<keyword evidence="3" id="KW-1185">Reference proteome</keyword>
<keyword evidence="1" id="KW-0812">Transmembrane</keyword>
<protein>
    <recommendedName>
        <fullName evidence="4">Type II secretion system protein GspG C-terminal domain-containing protein</fullName>
    </recommendedName>
</protein>
<evidence type="ECO:0008006" key="4">
    <source>
        <dbReference type="Google" id="ProtNLM"/>
    </source>
</evidence>
<feature type="transmembrane region" description="Helical" evidence="1">
    <location>
        <begin position="80"/>
        <end position="100"/>
    </location>
</feature>
<gene>
    <name evidence="2" type="ORF">OJ996_03255</name>
</gene>
<keyword evidence="1" id="KW-1133">Transmembrane helix</keyword>
<keyword evidence="1" id="KW-0472">Membrane</keyword>
<dbReference type="Proteomes" id="UP001165653">
    <property type="component" value="Unassembled WGS sequence"/>
</dbReference>
<sequence length="231" mass="25581">MFLLLLVGAIIDLLPLLELPFRLVFGCLFHFWNLVPPMLSQWKAVASPFVSLAIILPLAHHFFRWFAISRGRTLWRFSHSLAIVALLFAGSAAAIAMSGITHQAAWMADVPWWNHRGRGEVSEAMSRIRDLQVAMAEFYSEHGRYPESLSELESRIEGFGRASTMPAGLAGIPESFVYLKPETMEAAAPPLPILVSPLLGSGRVAVGFNDHSVKALHVEDLESILNRGLRP</sequence>
<name>A0ABT3FYA6_9BACT</name>
<dbReference type="EMBL" id="JAPDDR010000002">
    <property type="protein sequence ID" value="MCW1912576.1"/>
    <property type="molecule type" value="Genomic_DNA"/>
</dbReference>
<accession>A0ABT3FYA6</accession>
<comment type="caution">
    <text evidence="2">The sequence shown here is derived from an EMBL/GenBank/DDBJ whole genome shotgun (WGS) entry which is preliminary data.</text>
</comment>
<reference evidence="2" key="1">
    <citation type="submission" date="2022-10" db="EMBL/GenBank/DDBJ databases">
        <title>Luteolibacter sp. GHJ8, whole genome shotgun sequencing project.</title>
        <authorList>
            <person name="Zhao G."/>
            <person name="Shen L."/>
        </authorList>
    </citation>
    <scope>NUCLEOTIDE SEQUENCE</scope>
    <source>
        <strain evidence="2">GHJ8</strain>
    </source>
</reference>
<dbReference type="RefSeq" id="WP_264511112.1">
    <property type="nucleotide sequence ID" value="NZ_JAPDDR010000002.1"/>
</dbReference>
<proteinExistence type="predicted"/>
<evidence type="ECO:0000313" key="3">
    <source>
        <dbReference type="Proteomes" id="UP001165653"/>
    </source>
</evidence>